<keyword evidence="8" id="KW-1185">Reference proteome</keyword>
<evidence type="ECO:0000256" key="5">
    <source>
        <dbReference type="SAM" id="MobiDB-lite"/>
    </source>
</evidence>
<dbReference type="EMBL" id="PVQB02000900">
    <property type="protein sequence ID" value="KAF4333115.1"/>
    <property type="molecule type" value="Genomic_DNA"/>
</dbReference>
<dbReference type="OrthoDB" id="2283488at2759"/>
<evidence type="ECO:0000256" key="1">
    <source>
        <dbReference type="ARBA" id="ARBA00022723"/>
    </source>
</evidence>
<dbReference type="InterPro" id="IPR051127">
    <property type="entry name" value="Fungal_SecMet_Regulators"/>
</dbReference>
<dbReference type="PANTHER" id="PTHR47424">
    <property type="entry name" value="REGULATORY PROTEIN GAL4"/>
    <property type="match status" value="1"/>
</dbReference>
<keyword evidence="3" id="KW-0804">Transcription</keyword>
<dbReference type="InterPro" id="IPR001138">
    <property type="entry name" value="Zn2Cys6_DnaBD"/>
</dbReference>
<dbReference type="GO" id="GO:0000435">
    <property type="term" value="P:positive regulation of transcription from RNA polymerase II promoter by galactose"/>
    <property type="evidence" value="ECO:0007669"/>
    <property type="project" value="TreeGrafter"/>
</dbReference>
<dbReference type="GO" id="GO:0000981">
    <property type="term" value="F:DNA-binding transcription factor activity, RNA polymerase II-specific"/>
    <property type="evidence" value="ECO:0007669"/>
    <property type="project" value="InterPro"/>
</dbReference>
<evidence type="ECO:0000259" key="6">
    <source>
        <dbReference type="PROSITE" id="PS50048"/>
    </source>
</evidence>
<dbReference type="Gene3D" id="4.10.240.10">
    <property type="entry name" value="Zn(2)-C6 fungal-type DNA-binding domain"/>
    <property type="match status" value="1"/>
</dbReference>
<protein>
    <submittedName>
        <fullName evidence="7">Transcription activator acu-15</fullName>
    </submittedName>
</protein>
<organism evidence="7 8">
    <name type="scientific">Fusarium beomiforme</name>
    <dbReference type="NCBI Taxonomy" id="44412"/>
    <lineage>
        <taxon>Eukaryota</taxon>
        <taxon>Fungi</taxon>
        <taxon>Dikarya</taxon>
        <taxon>Ascomycota</taxon>
        <taxon>Pezizomycotina</taxon>
        <taxon>Sordariomycetes</taxon>
        <taxon>Hypocreomycetidae</taxon>
        <taxon>Hypocreales</taxon>
        <taxon>Nectriaceae</taxon>
        <taxon>Fusarium</taxon>
        <taxon>Fusarium burgessii species complex</taxon>
    </lineage>
</organism>
<evidence type="ECO:0000256" key="3">
    <source>
        <dbReference type="ARBA" id="ARBA00023163"/>
    </source>
</evidence>
<keyword evidence="2" id="KW-0805">Transcription regulation</keyword>
<evidence type="ECO:0000256" key="2">
    <source>
        <dbReference type="ARBA" id="ARBA00023015"/>
    </source>
</evidence>
<feature type="region of interest" description="Disordered" evidence="5">
    <location>
        <begin position="86"/>
        <end position="115"/>
    </location>
</feature>
<dbReference type="GO" id="GO:0000978">
    <property type="term" value="F:RNA polymerase II cis-regulatory region sequence-specific DNA binding"/>
    <property type="evidence" value="ECO:0007669"/>
    <property type="project" value="TreeGrafter"/>
</dbReference>
<dbReference type="Pfam" id="PF00172">
    <property type="entry name" value="Zn_clus"/>
    <property type="match status" value="1"/>
</dbReference>
<dbReference type="Pfam" id="PF04082">
    <property type="entry name" value="Fungal_trans"/>
    <property type="match status" value="1"/>
</dbReference>
<proteinExistence type="predicted"/>
<feature type="domain" description="Zn(2)-C6 fungal-type" evidence="6">
    <location>
        <begin position="27"/>
        <end position="56"/>
    </location>
</feature>
<dbReference type="PROSITE" id="PS50048">
    <property type="entry name" value="ZN2_CY6_FUNGAL_2"/>
    <property type="match status" value="1"/>
</dbReference>
<dbReference type="InterPro" id="IPR007219">
    <property type="entry name" value="XnlR_reg_dom"/>
</dbReference>
<reference evidence="7" key="1">
    <citation type="journal article" date="2017" name="Mycologia">
        <title>Fusarium algeriense, sp. nov., a novel toxigenic crown rot pathogen of durum wheat from Algeria is nested in the Fusarium burgessii species complex.</title>
        <authorList>
            <person name="Laraba I."/>
            <person name="Keddad A."/>
            <person name="Boureghda H."/>
            <person name="Abdallah N."/>
            <person name="Vaughan M.M."/>
            <person name="Proctor R.H."/>
            <person name="Busman M."/>
            <person name="O'Donnell K."/>
        </authorList>
    </citation>
    <scope>NUCLEOTIDE SEQUENCE</scope>
    <source>
        <strain evidence="7">NRRL 25174</strain>
    </source>
</reference>
<dbReference type="PANTHER" id="PTHR47424:SF12">
    <property type="entry name" value="TRANSCRIPTION FACTOR ASQA"/>
    <property type="match status" value="1"/>
</dbReference>
<feature type="compositionally biased region" description="Polar residues" evidence="5">
    <location>
        <begin position="88"/>
        <end position="101"/>
    </location>
</feature>
<dbReference type="GO" id="GO:0005634">
    <property type="term" value="C:nucleus"/>
    <property type="evidence" value="ECO:0007669"/>
    <property type="project" value="TreeGrafter"/>
</dbReference>
<accession>A0A9P5DRX4</accession>
<dbReference type="SMART" id="SM00906">
    <property type="entry name" value="Fungal_trans"/>
    <property type="match status" value="1"/>
</dbReference>
<dbReference type="CDD" id="cd12148">
    <property type="entry name" value="fungal_TF_MHR"/>
    <property type="match status" value="1"/>
</dbReference>
<dbReference type="GO" id="GO:0006351">
    <property type="term" value="P:DNA-templated transcription"/>
    <property type="evidence" value="ECO:0007669"/>
    <property type="project" value="InterPro"/>
</dbReference>
<sequence>MSQPDARAIEAPQRLGFRRKRKQVGRACDGCRLQRIKCDDNIPCLNCRARGRECSKSSASVITTLPQAQDEIERLKRRVKELEARLSQARSSETPIAQQQEPTPPGGSPALPRSAIQESSKTKFWDGVYLRPARSPHSAWFGPSSLYFFTHRLSSFLSTQADQMLIHLASNLEQLEQPTVAEDSSRLLAPLTKVNEEGFYLSAVQEGYFINLYWETYHTCIYAIVDEAAFKTHYQSLYINVPAGSPRKQSALVDIIVAMCMQYHASARPSGQHGSILEDNDPTMAGRWYYRRAQTLLACEVESPSISTLQCHLLCALYVCGGSFHNMADSIITLAVRTAYMLGLHLDSPATMPRPEREHRRRLWWSVVEADSKVGMKVGRPFLIRDSHIMPELPSDTLEAAIESGSTFPPIGDNATWLSLNLQRMKLYHTARTLNLAFYSHPLNIAEGDSVYDDPNTMEELATTWGPQTATLTEWTKQIPQALKTSRKDGMAYVLDGSSLEIEQFAPQWLQRQRLHLELEYHHLCISLYRPFLSFAARQGNLATDMAVKCARHAIELTNINHQVLTTSSSILNGWHEAFQWQWSAAMTLVGFAVAYPNHQFAPAARSAIKVAVSVLDIFARSFDAASKATVIVRTLHTNIESVMAQLELQAGPMVAPLVDPLLNSAATLHGTVPNAVANQFDAVGGDFDLLDMAMHVDFWAELDMLLPGVSGTMTDTAAR</sequence>
<dbReference type="InterPro" id="IPR036864">
    <property type="entry name" value="Zn2-C6_fun-type_DNA-bd_sf"/>
</dbReference>
<dbReference type="CDD" id="cd14724">
    <property type="entry name" value="ZIP_Gal4-like_1"/>
    <property type="match status" value="1"/>
</dbReference>
<comment type="caution">
    <text evidence="7">The sequence shown here is derived from an EMBL/GenBank/DDBJ whole genome shotgun (WGS) entry which is preliminary data.</text>
</comment>
<dbReference type="GO" id="GO:0008270">
    <property type="term" value="F:zinc ion binding"/>
    <property type="evidence" value="ECO:0007669"/>
    <property type="project" value="InterPro"/>
</dbReference>
<evidence type="ECO:0000313" key="7">
    <source>
        <dbReference type="EMBL" id="KAF4333115.1"/>
    </source>
</evidence>
<reference evidence="7" key="2">
    <citation type="submission" date="2020-02" db="EMBL/GenBank/DDBJ databases">
        <title>Identification and distribution of gene clusters putatively required for synthesis of sphingolipid metabolism inhibitors in phylogenetically diverse species of the filamentous fungus Fusarium.</title>
        <authorList>
            <person name="Kim H.-S."/>
            <person name="Busman M."/>
            <person name="Brown D.W."/>
            <person name="Divon H."/>
            <person name="Uhlig S."/>
            <person name="Proctor R.H."/>
        </authorList>
    </citation>
    <scope>NUCLEOTIDE SEQUENCE</scope>
    <source>
        <strain evidence="7">NRRL 25174</strain>
    </source>
</reference>
<dbReference type="SMART" id="SM00066">
    <property type="entry name" value="GAL4"/>
    <property type="match status" value="1"/>
</dbReference>
<keyword evidence="1" id="KW-0479">Metal-binding</keyword>
<dbReference type="Proteomes" id="UP000730481">
    <property type="component" value="Unassembled WGS sequence"/>
</dbReference>
<gene>
    <name evidence="7" type="ORF">FBEOM_13063</name>
</gene>
<dbReference type="PROSITE" id="PS00463">
    <property type="entry name" value="ZN2_CY6_FUNGAL_1"/>
    <property type="match status" value="1"/>
</dbReference>
<dbReference type="CDD" id="cd00067">
    <property type="entry name" value="GAL4"/>
    <property type="match status" value="1"/>
</dbReference>
<dbReference type="SUPFAM" id="SSF57701">
    <property type="entry name" value="Zn2/Cys6 DNA-binding domain"/>
    <property type="match status" value="1"/>
</dbReference>
<keyword evidence="4" id="KW-0539">Nucleus</keyword>
<name>A0A9P5DRX4_9HYPO</name>
<evidence type="ECO:0000256" key="4">
    <source>
        <dbReference type="ARBA" id="ARBA00023242"/>
    </source>
</evidence>
<evidence type="ECO:0000313" key="8">
    <source>
        <dbReference type="Proteomes" id="UP000730481"/>
    </source>
</evidence>
<dbReference type="AlphaFoldDB" id="A0A9P5DRX4"/>